<accession>B9JE18</accession>
<dbReference type="InterPro" id="IPR039421">
    <property type="entry name" value="Type_1_exporter"/>
</dbReference>
<dbReference type="SMART" id="SM00382">
    <property type="entry name" value="AAA"/>
    <property type="match status" value="1"/>
</dbReference>
<evidence type="ECO:0000256" key="3">
    <source>
        <dbReference type="ARBA" id="ARBA00022448"/>
    </source>
</evidence>
<dbReference type="Pfam" id="PF00664">
    <property type="entry name" value="ABC_membrane"/>
    <property type="match status" value="1"/>
</dbReference>
<keyword evidence="13" id="KW-0645">Protease</keyword>
<dbReference type="InterPro" id="IPR027417">
    <property type="entry name" value="P-loop_NTPase"/>
</dbReference>
<dbReference type="PANTHER" id="PTHR24221">
    <property type="entry name" value="ATP-BINDING CASSETTE SUB-FAMILY B"/>
    <property type="match status" value="1"/>
</dbReference>
<sequence>MTSVSLRQRERGLSLSSTTTKTPQMFLVAVLSSLKKAFLGIGATSALVNVLALTGSFFMLQVYDRVIPGHSLPTLVGLGIITATLYAFQGILELVRSMLLVRVGLSVDERFGTAVYDSLVLFPSRMQVPGNGLQSVHDLDTVRMFLSGPGPTALFDIPWMAFYLGLCFLFHVWIGMTALAGALMLIGLTILAELKSRQPAKEAAKIASERMALAEATRRNSEAVLAMGFGHLLGRQWSEINRRYLSNHLRASNVTGILGTISKILRMVLQSAVLAVGAILVIRQEASGGIMIASSILVSRALAPVELAIGQWKGFAAARDSWSRLMKLAQLMQADEKEVSLPRPESALKAENLHLAAPGLKLAIVRGVSFELRAGEAVGVIGPSASGKSSLARGLVGIWPPISGAVRLDGASLSQWDPRALGQHIGYLPQDVSLFGGSIAENIARFDPDAPSEKIIAAAKAAGVYDMIVQFPEGFDTKIGEQGSALSGGQRQRIALARALYGEPFLIVLDEPNSNLDAEGEAALSRAILDVKARGGIAIIIAHRPSALGVVDKVLVLANGQMQAFGPKDEVLRKTTQPAPSGLQPVRLMIAGEERTQ</sequence>
<dbReference type="GO" id="GO:0030256">
    <property type="term" value="C:type I protein secretion system complex"/>
    <property type="evidence" value="ECO:0007669"/>
    <property type="project" value="InterPro"/>
</dbReference>
<dbReference type="NCBIfam" id="TIGR01842">
    <property type="entry name" value="type_I_sec_PrtD"/>
    <property type="match status" value="1"/>
</dbReference>
<feature type="transmembrane region" description="Helical" evidence="10">
    <location>
        <begin position="72"/>
        <end position="92"/>
    </location>
</feature>
<dbReference type="FunFam" id="3.40.50.300:FF:001444">
    <property type="entry name" value="ABC transporter ATP-binding protein"/>
    <property type="match status" value="1"/>
</dbReference>
<feature type="domain" description="ABC transmembrane type-1" evidence="12">
    <location>
        <begin position="39"/>
        <end position="317"/>
    </location>
</feature>
<dbReference type="InterPro" id="IPR017871">
    <property type="entry name" value="ABC_transporter-like_CS"/>
</dbReference>
<evidence type="ECO:0000256" key="1">
    <source>
        <dbReference type="ARBA" id="ARBA00004651"/>
    </source>
</evidence>
<dbReference type="GO" id="GO:0005524">
    <property type="term" value="F:ATP binding"/>
    <property type="evidence" value="ECO:0007669"/>
    <property type="project" value="UniProtKB-KW"/>
</dbReference>
<dbReference type="PROSITE" id="PS50893">
    <property type="entry name" value="ABC_TRANSPORTER_2"/>
    <property type="match status" value="1"/>
</dbReference>
<keyword evidence="7" id="KW-0067">ATP-binding</keyword>
<dbReference type="GO" id="GO:0006508">
    <property type="term" value="P:proteolysis"/>
    <property type="evidence" value="ECO:0007669"/>
    <property type="project" value="UniProtKB-KW"/>
</dbReference>
<evidence type="ECO:0000256" key="7">
    <source>
        <dbReference type="ARBA" id="ARBA00022840"/>
    </source>
</evidence>
<evidence type="ECO:0000256" key="5">
    <source>
        <dbReference type="ARBA" id="ARBA00022692"/>
    </source>
</evidence>
<organism evidence="13 14">
    <name type="scientific">Rhizobium rhizogenes (strain K84 / ATCC BAA-868)</name>
    <name type="common">Agrobacterium radiobacter</name>
    <dbReference type="NCBI Taxonomy" id="311403"/>
    <lineage>
        <taxon>Bacteria</taxon>
        <taxon>Pseudomonadati</taxon>
        <taxon>Pseudomonadota</taxon>
        <taxon>Alphaproteobacteria</taxon>
        <taxon>Hyphomicrobiales</taxon>
        <taxon>Rhizobiaceae</taxon>
        <taxon>Rhizobium/Agrobacterium group</taxon>
        <taxon>Rhizobium</taxon>
    </lineage>
</organism>
<dbReference type="InterPro" id="IPR003593">
    <property type="entry name" value="AAA+_ATPase"/>
</dbReference>
<dbReference type="PROSITE" id="PS00211">
    <property type="entry name" value="ABC_TRANSPORTER_1"/>
    <property type="match status" value="1"/>
</dbReference>
<dbReference type="Pfam" id="PF00005">
    <property type="entry name" value="ABC_tran"/>
    <property type="match status" value="1"/>
</dbReference>
<dbReference type="SUPFAM" id="SSF90123">
    <property type="entry name" value="ABC transporter transmembrane region"/>
    <property type="match status" value="1"/>
</dbReference>
<dbReference type="GO" id="GO:0030253">
    <property type="term" value="P:protein secretion by the type I secretion system"/>
    <property type="evidence" value="ECO:0007669"/>
    <property type="project" value="InterPro"/>
</dbReference>
<keyword evidence="9 10" id="KW-0472">Membrane</keyword>
<keyword evidence="13" id="KW-0378">Hydrolase</keyword>
<reference evidence="13 14" key="1">
    <citation type="journal article" date="2009" name="J. Bacteriol.">
        <title>Genome sequences of three Agrobacterium biovars help elucidate the evolution of multichromosome genomes in bacteria.</title>
        <authorList>
            <person name="Slater S.C."/>
            <person name="Goldman B.S."/>
            <person name="Goodner B."/>
            <person name="Setubal J.C."/>
            <person name="Farrand S.K."/>
            <person name="Nester E.W."/>
            <person name="Burr T.J."/>
            <person name="Banta L."/>
            <person name="Dickerman A.W."/>
            <person name="Paulsen I."/>
            <person name="Otten L."/>
            <person name="Suen G."/>
            <person name="Welch R."/>
            <person name="Almeida N.F."/>
            <person name="Arnold F."/>
            <person name="Burton O.T."/>
            <person name="Du Z."/>
            <person name="Ewing A."/>
            <person name="Godsy E."/>
            <person name="Heisel S."/>
            <person name="Houmiel K.L."/>
            <person name="Jhaveri J."/>
            <person name="Lu J."/>
            <person name="Miller N.M."/>
            <person name="Norton S."/>
            <person name="Chen Q."/>
            <person name="Phoolcharoen W."/>
            <person name="Ohlin V."/>
            <person name="Ondrusek D."/>
            <person name="Pride N."/>
            <person name="Stricklin S.L."/>
            <person name="Sun J."/>
            <person name="Wheeler C."/>
            <person name="Wilson L."/>
            <person name="Zhu H."/>
            <person name="Wood D.W."/>
        </authorList>
    </citation>
    <scope>NUCLEOTIDE SEQUENCE [LARGE SCALE GENOMIC DNA]</scope>
    <source>
        <strain evidence="14">K84 / ATCC BAA-868</strain>
    </source>
</reference>
<evidence type="ECO:0000256" key="10">
    <source>
        <dbReference type="SAM" id="Phobius"/>
    </source>
</evidence>
<proteinExistence type="inferred from homology"/>
<feature type="domain" description="ABC transporter" evidence="11">
    <location>
        <begin position="348"/>
        <end position="584"/>
    </location>
</feature>
<dbReference type="EMBL" id="CP000628">
    <property type="protein sequence ID" value="ACM28364.1"/>
    <property type="molecule type" value="Genomic_DNA"/>
</dbReference>
<comment type="subcellular location">
    <subcellularLocation>
        <location evidence="1">Cell membrane</location>
        <topology evidence="1">Multi-pass membrane protein</topology>
    </subcellularLocation>
</comment>
<dbReference type="eggNOG" id="COG4618">
    <property type="taxonomic scope" value="Bacteria"/>
</dbReference>
<dbReference type="SUPFAM" id="SSF52540">
    <property type="entry name" value="P-loop containing nucleoside triphosphate hydrolases"/>
    <property type="match status" value="1"/>
</dbReference>
<evidence type="ECO:0000313" key="13">
    <source>
        <dbReference type="EMBL" id="ACM28364.1"/>
    </source>
</evidence>
<dbReference type="Proteomes" id="UP000001600">
    <property type="component" value="Chromosome 1"/>
</dbReference>
<dbReference type="InterPro" id="IPR003439">
    <property type="entry name" value="ABC_transporter-like_ATP-bd"/>
</dbReference>
<feature type="transmembrane region" description="Helical" evidence="10">
    <location>
        <begin position="37"/>
        <end position="60"/>
    </location>
</feature>
<dbReference type="KEGG" id="ara:Arad_4714"/>
<keyword evidence="3" id="KW-0813">Transport</keyword>
<dbReference type="Gene3D" id="3.40.50.300">
    <property type="entry name" value="P-loop containing nucleotide triphosphate hydrolases"/>
    <property type="match status" value="1"/>
</dbReference>
<dbReference type="CDD" id="cd03246">
    <property type="entry name" value="ABCC_Protease_Secretion"/>
    <property type="match status" value="1"/>
</dbReference>
<keyword evidence="6" id="KW-0547">Nucleotide-binding</keyword>
<dbReference type="GO" id="GO:0140359">
    <property type="term" value="F:ABC-type transporter activity"/>
    <property type="evidence" value="ECO:0007669"/>
    <property type="project" value="InterPro"/>
</dbReference>
<dbReference type="InterPro" id="IPR010128">
    <property type="entry name" value="ATPase_T1SS_PrtD-like"/>
</dbReference>
<evidence type="ECO:0000256" key="6">
    <source>
        <dbReference type="ARBA" id="ARBA00022741"/>
    </source>
</evidence>
<dbReference type="PROSITE" id="PS50929">
    <property type="entry name" value="ABC_TM1F"/>
    <property type="match status" value="1"/>
</dbReference>
<evidence type="ECO:0000256" key="2">
    <source>
        <dbReference type="ARBA" id="ARBA00005417"/>
    </source>
</evidence>
<gene>
    <name evidence="13" type="primary">prsD</name>
    <name evidence="13" type="ordered locus">Arad_4714</name>
</gene>
<name>B9JE18_RHIR8</name>
<dbReference type="InterPro" id="IPR011527">
    <property type="entry name" value="ABC1_TM_dom"/>
</dbReference>
<dbReference type="InterPro" id="IPR036640">
    <property type="entry name" value="ABC1_TM_sf"/>
</dbReference>
<keyword evidence="4" id="KW-1003">Cell membrane</keyword>
<dbReference type="GO" id="GO:0008233">
    <property type="term" value="F:peptidase activity"/>
    <property type="evidence" value="ECO:0007669"/>
    <property type="project" value="UniProtKB-KW"/>
</dbReference>
<dbReference type="Gene3D" id="1.20.1560.10">
    <property type="entry name" value="ABC transporter type 1, transmembrane domain"/>
    <property type="match status" value="1"/>
</dbReference>
<dbReference type="GO" id="GO:0034040">
    <property type="term" value="F:ATPase-coupled lipid transmembrane transporter activity"/>
    <property type="evidence" value="ECO:0007669"/>
    <property type="project" value="TreeGrafter"/>
</dbReference>
<dbReference type="HOGENOM" id="CLU_000604_95_6_5"/>
<evidence type="ECO:0000259" key="11">
    <source>
        <dbReference type="PROSITE" id="PS50893"/>
    </source>
</evidence>
<keyword evidence="5 10" id="KW-0812">Transmembrane</keyword>
<feature type="transmembrane region" description="Helical" evidence="10">
    <location>
        <begin position="161"/>
        <end position="191"/>
    </location>
</feature>
<evidence type="ECO:0000256" key="4">
    <source>
        <dbReference type="ARBA" id="ARBA00022475"/>
    </source>
</evidence>
<evidence type="ECO:0000256" key="9">
    <source>
        <dbReference type="ARBA" id="ARBA00023136"/>
    </source>
</evidence>
<dbReference type="GO" id="GO:0005886">
    <property type="term" value="C:plasma membrane"/>
    <property type="evidence" value="ECO:0007669"/>
    <property type="project" value="UniProtKB-SubCell"/>
</dbReference>
<dbReference type="GO" id="GO:0016887">
    <property type="term" value="F:ATP hydrolysis activity"/>
    <property type="evidence" value="ECO:0007669"/>
    <property type="project" value="InterPro"/>
</dbReference>
<comment type="similarity">
    <text evidence="2">Belongs to the ABC transporter superfamily.</text>
</comment>
<dbReference type="AlphaFoldDB" id="B9JE18"/>
<protein>
    <submittedName>
        <fullName evidence="13">Protease/lipase ABC transporter</fullName>
    </submittedName>
</protein>
<evidence type="ECO:0000259" key="12">
    <source>
        <dbReference type="PROSITE" id="PS50929"/>
    </source>
</evidence>
<dbReference type="PANTHER" id="PTHR24221:SF248">
    <property type="entry name" value="ABC TRANSPORTER TRANSMEMBRANE REGION"/>
    <property type="match status" value="1"/>
</dbReference>
<dbReference type="STRING" id="311403.Arad_4714"/>
<evidence type="ECO:0000256" key="8">
    <source>
        <dbReference type="ARBA" id="ARBA00022989"/>
    </source>
</evidence>
<keyword evidence="8 10" id="KW-1133">Transmembrane helix</keyword>
<evidence type="ECO:0000313" key="14">
    <source>
        <dbReference type="Proteomes" id="UP000001600"/>
    </source>
</evidence>